<proteinExistence type="predicted"/>
<name>A0A9Q0PQN2_SALPP</name>
<organism evidence="1 2">
    <name type="scientific">Salix purpurea</name>
    <name type="common">Purple osier willow</name>
    <dbReference type="NCBI Taxonomy" id="77065"/>
    <lineage>
        <taxon>Eukaryota</taxon>
        <taxon>Viridiplantae</taxon>
        <taxon>Streptophyta</taxon>
        <taxon>Embryophyta</taxon>
        <taxon>Tracheophyta</taxon>
        <taxon>Spermatophyta</taxon>
        <taxon>Magnoliopsida</taxon>
        <taxon>eudicotyledons</taxon>
        <taxon>Gunneridae</taxon>
        <taxon>Pentapetalae</taxon>
        <taxon>rosids</taxon>
        <taxon>fabids</taxon>
        <taxon>Malpighiales</taxon>
        <taxon>Salicaceae</taxon>
        <taxon>Saliceae</taxon>
        <taxon>Salix</taxon>
    </lineage>
</organism>
<dbReference type="AlphaFoldDB" id="A0A9Q0PQN2"/>
<reference evidence="1" key="2">
    <citation type="journal article" date="2023" name="Int. J. Mol. Sci.">
        <title>De Novo Assembly and Annotation of 11 Diverse Shrub Willow (Salix) Genomes Reveals Novel Gene Organization in Sex-Linked Regions.</title>
        <authorList>
            <person name="Hyden B."/>
            <person name="Feng K."/>
            <person name="Yates T.B."/>
            <person name="Jawdy S."/>
            <person name="Cereghino C."/>
            <person name="Smart L.B."/>
            <person name="Muchero W."/>
        </authorList>
    </citation>
    <scope>NUCLEOTIDE SEQUENCE</scope>
    <source>
        <tissue evidence="1">Shoot tip</tissue>
    </source>
</reference>
<dbReference type="EMBL" id="JAPFFK010000018">
    <property type="protein sequence ID" value="KAJ6692391.1"/>
    <property type="molecule type" value="Genomic_DNA"/>
</dbReference>
<evidence type="ECO:0000313" key="1">
    <source>
        <dbReference type="EMBL" id="KAJ6692391.1"/>
    </source>
</evidence>
<reference evidence="1" key="1">
    <citation type="submission" date="2022-11" db="EMBL/GenBank/DDBJ databases">
        <authorList>
            <person name="Hyden B.L."/>
            <person name="Feng K."/>
            <person name="Yates T."/>
            <person name="Jawdy S."/>
            <person name="Smart L.B."/>
            <person name="Muchero W."/>
        </authorList>
    </citation>
    <scope>NUCLEOTIDE SEQUENCE</scope>
    <source>
        <tissue evidence="1">Shoot tip</tissue>
    </source>
</reference>
<protein>
    <submittedName>
        <fullName evidence="1">Uncharacterized protein</fullName>
    </submittedName>
</protein>
<keyword evidence="2" id="KW-1185">Reference proteome</keyword>
<evidence type="ECO:0000313" key="2">
    <source>
        <dbReference type="Proteomes" id="UP001151532"/>
    </source>
</evidence>
<gene>
    <name evidence="1" type="ORF">OIU79_014190</name>
</gene>
<comment type="caution">
    <text evidence="1">The sequence shown here is derived from an EMBL/GenBank/DDBJ whole genome shotgun (WGS) entry which is preliminary data.</text>
</comment>
<dbReference type="Proteomes" id="UP001151532">
    <property type="component" value="Chromosome 9"/>
</dbReference>
<accession>A0A9Q0PQN2</accession>
<sequence length="37" mass="4107">MFYGLVQLIMHVVLQLILVLCGLCFSNAVSHSIIMSI</sequence>